<dbReference type="EMBL" id="SODL02000001">
    <property type="protein sequence ID" value="MCP2366520.1"/>
    <property type="molecule type" value="Genomic_DNA"/>
</dbReference>
<sequence length="73" mass="8387">MNTAIITTPAATTSPIRRWTLPRRILERVALMRSRLHSTALDELDAHAIHELQRDADRLRTENFRTVAVGRLL</sequence>
<reference evidence="2" key="1">
    <citation type="submission" date="2016-10" db="EMBL/GenBank/DDBJ databases">
        <authorList>
            <person name="de Groot N.N."/>
        </authorList>
    </citation>
    <scope>NUCLEOTIDE SEQUENCE [LARGE SCALE GENOMIC DNA]</scope>
    <source>
        <strain evidence="2">CPCC 202695</strain>
    </source>
</reference>
<gene>
    <name evidence="1" type="ORF">BCL57_000662</name>
    <name evidence="2" type="ORF">SAMN04489721_2592</name>
</gene>
<keyword evidence="4" id="KW-1185">Reference proteome</keyword>
<name>A0A1H1XVI8_9MICO</name>
<protein>
    <submittedName>
        <fullName evidence="2">Uncharacterized protein</fullName>
    </submittedName>
</protein>
<dbReference type="Proteomes" id="UP000199482">
    <property type="component" value="Chromosome I"/>
</dbReference>
<dbReference type="STRING" id="589382.SAMN04489721_2592"/>
<dbReference type="AlphaFoldDB" id="A0A1H1XVI8"/>
<evidence type="ECO:0000313" key="2">
    <source>
        <dbReference type="EMBL" id="SDT13193.1"/>
    </source>
</evidence>
<reference evidence="1" key="3">
    <citation type="submission" date="2022-06" db="EMBL/GenBank/DDBJ databases">
        <title>Genomic Encyclopedia of Type Strains, Phase III (KMG-III): the genomes of soil and plant-associated and newly described type strains.</title>
        <authorList>
            <person name="Whitman W."/>
        </authorList>
    </citation>
    <scope>NUCLEOTIDE SEQUENCE</scope>
    <source>
        <strain evidence="1">CPCC 202695</strain>
    </source>
</reference>
<evidence type="ECO:0000313" key="3">
    <source>
        <dbReference type="Proteomes" id="UP000199482"/>
    </source>
</evidence>
<organism evidence="2 3">
    <name type="scientific">Agromyces flavus</name>
    <dbReference type="NCBI Taxonomy" id="589382"/>
    <lineage>
        <taxon>Bacteria</taxon>
        <taxon>Bacillati</taxon>
        <taxon>Actinomycetota</taxon>
        <taxon>Actinomycetes</taxon>
        <taxon>Micrococcales</taxon>
        <taxon>Microbacteriaceae</taxon>
        <taxon>Agromyces</taxon>
    </lineage>
</organism>
<dbReference type="EMBL" id="LT629755">
    <property type="protein sequence ID" value="SDT13193.1"/>
    <property type="molecule type" value="Genomic_DNA"/>
</dbReference>
<proteinExistence type="predicted"/>
<accession>A0A1H1XVI8</accession>
<evidence type="ECO:0000313" key="1">
    <source>
        <dbReference type="EMBL" id="MCP2366520.1"/>
    </source>
</evidence>
<dbReference type="RefSeq" id="WP_092673140.1">
    <property type="nucleotide sequence ID" value="NZ_BMDN01000001.1"/>
</dbReference>
<reference evidence="3" key="2">
    <citation type="submission" date="2016-10" db="EMBL/GenBank/DDBJ databases">
        <authorList>
            <person name="Varghese N."/>
            <person name="Submissions S."/>
        </authorList>
    </citation>
    <scope>NUCLEOTIDE SEQUENCE [LARGE SCALE GENOMIC DNA]</scope>
    <source>
        <strain evidence="3">CPCC 202695</strain>
    </source>
</reference>
<evidence type="ECO:0000313" key="4">
    <source>
        <dbReference type="Proteomes" id="UP000893823"/>
    </source>
</evidence>
<dbReference type="Proteomes" id="UP000893823">
    <property type="component" value="Unassembled WGS sequence"/>
</dbReference>